<organism evidence="6 8">
    <name type="scientific">Arthrobacter gengyunqii</name>
    <dbReference type="NCBI Taxonomy" id="2886940"/>
    <lineage>
        <taxon>Bacteria</taxon>
        <taxon>Bacillati</taxon>
        <taxon>Actinomycetota</taxon>
        <taxon>Actinomycetes</taxon>
        <taxon>Micrococcales</taxon>
        <taxon>Micrococcaceae</taxon>
        <taxon>Arthrobacter</taxon>
    </lineage>
</organism>
<dbReference type="GO" id="GO:0003700">
    <property type="term" value="F:DNA-binding transcription factor activity"/>
    <property type="evidence" value="ECO:0007669"/>
    <property type="project" value="InterPro"/>
</dbReference>
<dbReference type="InterPro" id="IPR011711">
    <property type="entry name" value="GntR_C"/>
</dbReference>
<dbReference type="GO" id="GO:0003677">
    <property type="term" value="F:DNA binding"/>
    <property type="evidence" value="ECO:0007669"/>
    <property type="project" value="UniProtKB-KW"/>
</dbReference>
<keyword evidence="3" id="KW-0804">Transcription</keyword>
<dbReference type="Proteomes" id="UP001139264">
    <property type="component" value="Unassembled WGS sequence"/>
</dbReference>
<dbReference type="SUPFAM" id="SSF48008">
    <property type="entry name" value="GntR ligand-binding domain-like"/>
    <property type="match status" value="1"/>
</dbReference>
<keyword evidence="7" id="KW-1185">Reference proteome</keyword>
<dbReference type="InterPro" id="IPR008920">
    <property type="entry name" value="TF_FadR/GntR_C"/>
</dbReference>
<dbReference type="RefSeq" id="WP_227890852.1">
    <property type="nucleotide sequence ID" value="NZ_CP095461.1"/>
</dbReference>
<dbReference type="InterPro" id="IPR000524">
    <property type="entry name" value="Tscrpt_reg_HTH_GntR"/>
</dbReference>
<dbReference type="InterPro" id="IPR036388">
    <property type="entry name" value="WH-like_DNA-bd_sf"/>
</dbReference>
<dbReference type="Proteomes" id="UP001139168">
    <property type="component" value="Unassembled WGS sequence"/>
</dbReference>
<name>A0A9X1S6C1_9MICC</name>
<evidence type="ECO:0000256" key="3">
    <source>
        <dbReference type="ARBA" id="ARBA00023163"/>
    </source>
</evidence>
<dbReference type="SUPFAM" id="SSF46785">
    <property type="entry name" value="Winged helix' DNA-binding domain"/>
    <property type="match status" value="1"/>
</dbReference>
<dbReference type="SMART" id="SM00895">
    <property type="entry name" value="FCD"/>
    <property type="match status" value="1"/>
</dbReference>
<feature type="domain" description="HTH gntR-type" evidence="4">
    <location>
        <begin position="2"/>
        <end position="69"/>
    </location>
</feature>
<evidence type="ECO:0000313" key="5">
    <source>
        <dbReference type="EMBL" id="MCC3266038.1"/>
    </source>
</evidence>
<evidence type="ECO:0000313" key="7">
    <source>
        <dbReference type="Proteomes" id="UP001139168"/>
    </source>
</evidence>
<evidence type="ECO:0000256" key="1">
    <source>
        <dbReference type="ARBA" id="ARBA00023015"/>
    </source>
</evidence>
<dbReference type="PANTHER" id="PTHR43537">
    <property type="entry name" value="TRANSCRIPTIONAL REGULATOR, GNTR FAMILY"/>
    <property type="match status" value="1"/>
</dbReference>
<dbReference type="AlphaFoldDB" id="A0A9X1S6C1"/>
<dbReference type="CDD" id="cd07377">
    <property type="entry name" value="WHTH_GntR"/>
    <property type="match status" value="1"/>
</dbReference>
<dbReference type="Gene3D" id="1.20.120.530">
    <property type="entry name" value="GntR ligand-binding domain-like"/>
    <property type="match status" value="1"/>
</dbReference>
<dbReference type="PROSITE" id="PS50949">
    <property type="entry name" value="HTH_GNTR"/>
    <property type="match status" value="1"/>
</dbReference>
<dbReference type="Pfam" id="PF07729">
    <property type="entry name" value="FCD"/>
    <property type="match status" value="1"/>
</dbReference>
<dbReference type="Pfam" id="PF00392">
    <property type="entry name" value="GntR"/>
    <property type="match status" value="1"/>
</dbReference>
<keyword evidence="1" id="KW-0805">Transcription regulation</keyword>
<evidence type="ECO:0000313" key="6">
    <source>
        <dbReference type="EMBL" id="MCC3268752.1"/>
    </source>
</evidence>
<gene>
    <name evidence="6" type="ORF">LJ751_05170</name>
    <name evidence="5" type="ORF">LJ752_08265</name>
</gene>
<dbReference type="EMBL" id="JAJFZQ010000005">
    <property type="protein sequence ID" value="MCC3266038.1"/>
    <property type="molecule type" value="Genomic_DNA"/>
</dbReference>
<dbReference type="InterPro" id="IPR036390">
    <property type="entry name" value="WH_DNA-bd_sf"/>
</dbReference>
<evidence type="ECO:0000259" key="4">
    <source>
        <dbReference type="PROSITE" id="PS50949"/>
    </source>
</evidence>
<proteinExistence type="predicted"/>
<dbReference type="PANTHER" id="PTHR43537:SF24">
    <property type="entry name" value="GLUCONATE OPERON TRANSCRIPTIONAL REPRESSOR"/>
    <property type="match status" value="1"/>
</dbReference>
<evidence type="ECO:0000256" key="2">
    <source>
        <dbReference type="ARBA" id="ARBA00023125"/>
    </source>
</evidence>
<comment type="caution">
    <text evidence="6">The sequence shown here is derived from an EMBL/GenBank/DDBJ whole genome shotgun (WGS) entry which is preliminary data.</text>
</comment>
<keyword evidence="2" id="KW-0238">DNA-binding</keyword>
<protein>
    <submittedName>
        <fullName evidence="6">GntR family transcriptional regulator</fullName>
    </submittedName>
</protein>
<evidence type="ECO:0000313" key="8">
    <source>
        <dbReference type="Proteomes" id="UP001139264"/>
    </source>
</evidence>
<reference evidence="6" key="1">
    <citation type="submission" date="2021-10" db="EMBL/GenBank/DDBJ databases">
        <title>Novel species in genus Arthrobacter.</title>
        <authorList>
            <person name="Liu Y."/>
        </authorList>
    </citation>
    <scope>NUCLEOTIDE SEQUENCE</scope>
    <source>
        <strain evidence="5">Zg-Y786</strain>
        <strain evidence="6">Zg-Y809</strain>
    </source>
</reference>
<dbReference type="Gene3D" id="1.10.10.10">
    <property type="entry name" value="Winged helix-like DNA-binding domain superfamily/Winged helix DNA-binding domain"/>
    <property type="match status" value="1"/>
</dbReference>
<dbReference type="EMBL" id="JAJFZP010000005">
    <property type="protein sequence ID" value="MCC3268752.1"/>
    <property type="molecule type" value="Genomic_DNA"/>
</dbReference>
<dbReference type="SMART" id="SM00345">
    <property type="entry name" value="HTH_GNTR"/>
    <property type="match status" value="1"/>
</dbReference>
<sequence length="226" mass="24534">MSEAGSRIISSIRRAILNGEWVPGGKLQPAALAAQFGTSTTVVREALARLAGDGLVTSERNRGFFVQQLDLRQLRDITELRCVSEGLAAGLSVERGDLQWESDLIAAHHQLSRAPRRAPSDPARITDEWAYAHKQFHAKLLHACDCPPMTKLAADLADSTELYRRWAAPSTAAAVRDVEQEHRDILEAALDRDAAKLAALLRSHYEATVQVVLDAGLVADVAPVGS</sequence>
<accession>A0A9X1S6C1</accession>